<keyword evidence="4" id="KW-1185">Reference proteome</keyword>
<gene>
    <name evidence="3" type="ORF">PVAP13_4NG177100</name>
</gene>
<keyword evidence="2" id="KW-0732">Signal</keyword>
<dbReference type="AlphaFoldDB" id="A0A8T0TEB2"/>
<evidence type="ECO:0000313" key="4">
    <source>
        <dbReference type="Proteomes" id="UP000823388"/>
    </source>
</evidence>
<evidence type="ECO:0000256" key="2">
    <source>
        <dbReference type="SAM" id="SignalP"/>
    </source>
</evidence>
<evidence type="ECO:0000313" key="3">
    <source>
        <dbReference type="EMBL" id="KAG2606906.1"/>
    </source>
</evidence>
<sequence length="58" mass="5851">MSPNTCVCLMIVVLSLLVLVISSSLTAGSEGGARASCGVNDPNNPCPRSCGPFSPSCH</sequence>
<feature type="chain" id="PRO_5035745380" evidence="2">
    <location>
        <begin position="23"/>
        <end position="58"/>
    </location>
</feature>
<feature type="signal peptide" evidence="2">
    <location>
        <begin position="1"/>
        <end position="22"/>
    </location>
</feature>
<protein>
    <submittedName>
        <fullName evidence="3">Uncharacterized protein</fullName>
    </submittedName>
</protein>
<evidence type="ECO:0000256" key="1">
    <source>
        <dbReference type="SAM" id="MobiDB-lite"/>
    </source>
</evidence>
<feature type="region of interest" description="Disordered" evidence="1">
    <location>
        <begin position="28"/>
        <end position="58"/>
    </location>
</feature>
<proteinExistence type="predicted"/>
<name>A0A8T0TEB2_PANVG</name>
<dbReference type="EMBL" id="CM029044">
    <property type="protein sequence ID" value="KAG2606906.1"/>
    <property type="molecule type" value="Genomic_DNA"/>
</dbReference>
<organism evidence="3 4">
    <name type="scientific">Panicum virgatum</name>
    <name type="common">Blackwell switchgrass</name>
    <dbReference type="NCBI Taxonomy" id="38727"/>
    <lineage>
        <taxon>Eukaryota</taxon>
        <taxon>Viridiplantae</taxon>
        <taxon>Streptophyta</taxon>
        <taxon>Embryophyta</taxon>
        <taxon>Tracheophyta</taxon>
        <taxon>Spermatophyta</taxon>
        <taxon>Magnoliopsida</taxon>
        <taxon>Liliopsida</taxon>
        <taxon>Poales</taxon>
        <taxon>Poaceae</taxon>
        <taxon>PACMAD clade</taxon>
        <taxon>Panicoideae</taxon>
        <taxon>Panicodae</taxon>
        <taxon>Paniceae</taxon>
        <taxon>Panicinae</taxon>
        <taxon>Panicum</taxon>
        <taxon>Panicum sect. Hiantes</taxon>
    </lineage>
</organism>
<comment type="caution">
    <text evidence="3">The sequence shown here is derived from an EMBL/GenBank/DDBJ whole genome shotgun (WGS) entry which is preliminary data.</text>
</comment>
<accession>A0A8T0TEB2</accession>
<dbReference type="Proteomes" id="UP000823388">
    <property type="component" value="Chromosome 4N"/>
</dbReference>
<reference evidence="3" key="1">
    <citation type="submission" date="2020-05" db="EMBL/GenBank/DDBJ databases">
        <title>WGS assembly of Panicum virgatum.</title>
        <authorList>
            <person name="Lovell J.T."/>
            <person name="Jenkins J."/>
            <person name="Shu S."/>
            <person name="Juenger T.E."/>
            <person name="Schmutz J."/>
        </authorList>
    </citation>
    <scope>NUCLEOTIDE SEQUENCE</scope>
    <source>
        <strain evidence="3">AP13</strain>
    </source>
</reference>